<evidence type="ECO:0000256" key="9">
    <source>
        <dbReference type="ARBA" id="ARBA00023136"/>
    </source>
</evidence>
<dbReference type="InParanoid" id="A0A0D8JXC7"/>
<evidence type="ECO:0000256" key="6">
    <source>
        <dbReference type="ARBA" id="ARBA00022741"/>
    </source>
</evidence>
<dbReference type="InterPro" id="IPR017871">
    <property type="entry name" value="ABC_transporter-like_CS"/>
</dbReference>
<proteinExistence type="inferred from homology"/>
<evidence type="ECO:0000259" key="12">
    <source>
        <dbReference type="PROSITE" id="PS50893"/>
    </source>
</evidence>
<dbReference type="GO" id="GO:0005886">
    <property type="term" value="C:plasma membrane"/>
    <property type="evidence" value="ECO:0007669"/>
    <property type="project" value="UniProtKB-SubCell"/>
</dbReference>
<dbReference type="GO" id="GO:0016887">
    <property type="term" value="F:ATP hydrolysis activity"/>
    <property type="evidence" value="ECO:0007669"/>
    <property type="project" value="InterPro"/>
</dbReference>
<feature type="transmembrane region" description="Helical" evidence="11">
    <location>
        <begin position="202"/>
        <end position="220"/>
    </location>
</feature>
<keyword evidence="7" id="KW-0067">ATP-binding</keyword>
<dbReference type="GeneID" id="4564694"/>
<keyword evidence="5 11" id="KW-0812">Transmembrane</keyword>
<evidence type="ECO:0000313" key="13">
    <source>
        <dbReference type="EMBL" id="KJF61586.1"/>
    </source>
</evidence>
<comment type="subcellular location">
    <subcellularLocation>
        <location evidence="1">Cell membrane</location>
        <topology evidence="1">Multi-pass membrane protein</topology>
    </subcellularLocation>
</comment>
<evidence type="ECO:0000313" key="14">
    <source>
        <dbReference type="Proteomes" id="UP000001261"/>
    </source>
</evidence>
<dbReference type="InterPro" id="IPR003439">
    <property type="entry name" value="ABC_transporter-like_ATP-bd"/>
</dbReference>
<protein>
    <recommendedName>
        <fullName evidence="12">ABC transporter domain-containing protein</fullName>
    </recommendedName>
</protein>
<dbReference type="InterPro" id="IPR003593">
    <property type="entry name" value="AAA+_ATPase"/>
</dbReference>
<keyword evidence="4" id="KW-1003">Cell membrane</keyword>
<evidence type="ECO:0000256" key="8">
    <source>
        <dbReference type="ARBA" id="ARBA00022989"/>
    </source>
</evidence>
<dbReference type="InterPro" id="IPR039421">
    <property type="entry name" value="Type_1_exporter"/>
</dbReference>
<dbReference type="GO" id="GO:0005524">
    <property type="term" value="F:ATP binding"/>
    <property type="evidence" value="ECO:0007669"/>
    <property type="project" value="UniProtKB-KW"/>
</dbReference>
<reference evidence="14" key="2">
    <citation type="journal article" date="2010" name="Genome Res.">
        <title>Population genomic sequencing of Coccidioides fungi reveals recent hybridization and transposon control.</title>
        <authorList>
            <person name="Neafsey D.E."/>
            <person name="Barker B.M."/>
            <person name="Sharpton T.J."/>
            <person name="Stajich J.E."/>
            <person name="Park D.J."/>
            <person name="Whiston E."/>
            <person name="Hung C.-Y."/>
            <person name="McMahan C."/>
            <person name="White J."/>
            <person name="Sykes S."/>
            <person name="Heiman D."/>
            <person name="Young S."/>
            <person name="Zeng Q."/>
            <person name="Abouelleil A."/>
            <person name="Aftuck L."/>
            <person name="Bessette D."/>
            <person name="Brown A."/>
            <person name="FitzGerald M."/>
            <person name="Lui A."/>
            <person name="Macdonald J.P."/>
            <person name="Priest M."/>
            <person name="Orbach M.J."/>
            <person name="Galgiani J.N."/>
            <person name="Kirkland T.N."/>
            <person name="Cole G.T."/>
            <person name="Birren B.W."/>
            <person name="Henn M.R."/>
            <person name="Taylor J.W."/>
            <person name="Rounsley S.D."/>
        </authorList>
    </citation>
    <scope>GENOME REANNOTATION</scope>
    <source>
        <strain evidence="14">RS</strain>
    </source>
</reference>
<keyword evidence="14" id="KW-1185">Reference proteome</keyword>
<dbReference type="EMBL" id="GG704916">
    <property type="protein sequence ID" value="KJF61586.1"/>
    <property type="molecule type" value="Genomic_DNA"/>
</dbReference>
<evidence type="ECO:0000256" key="5">
    <source>
        <dbReference type="ARBA" id="ARBA00022692"/>
    </source>
</evidence>
<keyword evidence="9 11" id="KW-0472">Membrane</keyword>
<dbReference type="SUPFAM" id="SSF90123">
    <property type="entry name" value="ABC transporter transmembrane region"/>
    <property type="match status" value="1"/>
</dbReference>
<dbReference type="PROSITE" id="PS50893">
    <property type="entry name" value="ABC_TRANSPORTER_2"/>
    <property type="match status" value="1"/>
</dbReference>
<dbReference type="KEGG" id="cim:CIMG_03978"/>
<evidence type="ECO:0000256" key="1">
    <source>
        <dbReference type="ARBA" id="ARBA00004651"/>
    </source>
</evidence>
<dbReference type="PROSITE" id="PS00211">
    <property type="entry name" value="ABC_TRANSPORTER_1"/>
    <property type="match status" value="1"/>
</dbReference>
<feature type="compositionally biased region" description="Basic and acidic residues" evidence="10">
    <location>
        <begin position="41"/>
        <end position="51"/>
    </location>
</feature>
<dbReference type="SMART" id="SM00382">
    <property type="entry name" value="AAA"/>
    <property type="match status" value="1"/>
</dbReference>
<dbReference type="OMA" id="CLMANIS"/>
<sequence length="609" mass="68080">MNRAFYSQDVFRHLLEKGRIGYRFLSSLAMHMTTWGGRDVDADAQRKKDDPSQGISGPTSEGDPEDTTVSRSQEGQAVWRHYITTFQTGQAIQNMISRSDRPSSGEILTVAIPYLLEHLAVTPRIQQYCWWTLEKTWSQEIKVRTYKKIMGLSGDFHECESNDLLDLMSRLGGFECLMANISFPMTAFLDLILPIHALYLHFGIRLAVYYSITAAAYLWYSHGFLSQRETQQKHALENEQQESLIVRESVANWPMVASFNRFLHDLDRVSKAIDASLESRLRQRLLFSSARIIQNAIILIAVAMAAASQQDKQAKDLVIIWTLWTQLSNVLGCLTDGADGLKQIAVRLEPVIEVLKRKPAVLARKDAPILTVVNGDIEFKEVTFSYGGQPVLNGISFCLRGGQTTAIVGASGSGKSTILKLLLRFFDPQSGSIYVQGHNISEICLGSFRDSVAVVHQDPKFITGSVRENIAFAKDDVNDHEIEAACKAAEIHDYLMGCKGCFDTKIQGMSGGQRQRIAIARGLVRDAPILCLDEPTSHLDNDTAAKIWGNLEAHANGKTVVMVTHQLHLAKDADHIIVMHNGEVVEQGTHAILMEQKGRYYKMWKPTKE</sequence>
<evidence type="ECO:0000256" key="2">
    <source>
        <dbReference type="ARBA" id="ARBA00007577"/>
    </source>
</evidence>
<feature type="transmembrane region" description="Helical" evidence="11">
    <location>
        <begin position="177"/>
        <end position="196"/>
    </location>
</feature>
<gene>
    <name evidence="13" type="ORF">CIMG_03978</name>
</gene>
<keyword evidence="3" id="KW-0813">Transport</keyword>
<dbReference type="VEuPathDB" id="FungiDB:CIMG_03978"/>
<dbReference type="GO" id="GO:0042626">
    <property type="term" value="F:ATPase-coupled transmembrane transporter activity"/>
    <property type="evidence" value="ECO:0007669"/>
    <property type="project" value="TreeGrafter"/>
</dbReference>
<evidence type="ECO:0000256" key="11">
    <source>
        <dbReference type="SAM" id="Phobius"/>
    </source>
</evidence>
<accession>A0A0D8JXC7</accession>
<reference evidence="14" key="1">
    <citation type="journal article" date="2009" name="Genome Res.">
        <title>Comparative genomic analyses of the human fungal pathogens Coccidioides and their relatives.</title>
        <authorList>
            <person name="Sharpton T.J."/>
            <person name="Stajich J.E."/>
            <person name="Rounsley S.D."/>
            <person name="Gardner M.J."/>
            <person name="Wortman J.R."/>
            <person name="Jordar V.S."/>
            <person name="Maiti R."/>
            <person name="Kodira C.D."/>
            <person name="Neafsey D.E."/>
            <person name="Zeng Q."/>
            <person name="Hung C.-Y."/>
            <person name="McMahan C."/>
            <person name="Muszewska A."/>
            <person name="Grynberg M."/>
            <person name="Mandel M.A."/>
            <person name="Kellner E.M."/>
            <person name="Barker B.M."/>
            <person name="Galgiani J.N."/>
            <person name="Orbach M.J."/>
            <person name="Kirkland T.N."/>
            <person name="Cole G.T."/>
            <person name="Henn M.R."/>
            <person name="Birren B.W."/>
            <person name="Taylor J.W."/>
        </authorList>
    </citation>
    <scope>NUCLEOTIDE SEQUENCE [LARGE SCALE GENOMIC DNA]</scope>
    <source>
        <strain evidence="14">RS</strain>
    </source>
</reference>
<dbReference type="FunFam" id="3.40.50.300:FF:000221">
    <property type="entry name" value="Multidrug ABC transporter ATP-binding protein"/>
    <property type="match status" value="1"/>
</dbReference>
<dbReference type="RefSeq" id="XP_012213632.1">
    <property type="nucleotide sequence ID" value="XM_012358209.1"/>
</dbReference>
<dbReference type="InterPro" id="IPR027417">
    <property type="entry name" value="P-loop_NTPase"/>
</dbReference>
<evidence type="ECO:0000256" key="4">
    <source>
        <dbReference type="ARBA" id="ARBA00022475"/>
    </source>
</evidence>
<dbReference type="PANTHER" id="PTHR24221:SF503">
    <property type="entry name" value="MITOCHONDRIAL POTASSIUM CHANNEL ATP-BINDING SUBUNIT"/>
    <property type="match status" value="1"/>
</dbReference>
<keyword evidence="6" id="KW-0547">Nucleotide-binding</keyword>
<evidence type="ECO:0000256" key="3">
    <source>
        <dbReference type="ARBA" id="ARBA00022448"/>
    </source>
</evidence>
<name>A0A0D8JXC7_COCIM</name>
<comment type="similarity">
    <text evidence="2">Belongs to the ABC transporter superfamily. ABCB family. Multidrug resistance exporter (TC 3.A.1.201) subfamily.</text>
</comment>
<dbReference type="OrthoDB" id="4200921at2759"/>
<dbReference type="SUPFAM" id="SSF52540">
    <property type="entry name" value="P-loop containing nucleoside triphosphate hydrolases"/>
    <property type="match status" value="1"/>
</dbReference>
<dbReference type="Proteomes" id="UP000001261">
    <property type="component" value="Unassembled WGS sequence"/>
</dbReference>
<dbReference type="InterPro" id="IPR036640">
    <property type="entry name" value="ABC1_TM_sf"/>
</dbReference>
<feature type="region of interest" description="Disordered" evidence="10">
    <location>
        <begin position="41"/>
        <end position="71"/>
    </location>
</feature>
<organism evidence="13 14">
    <name type="scientific">Coccidioides immitis (strain RS)</name>
    <name type="common">Valley fever fungus</name>
    <dbReference type="NCBI Taxonomy" id="246410"/>
    <lineage>
        <taxon>Eukaryota</taxon>
        <taxon>Fungi</taxon>
        <taxon>Dikarya</taxon>
        <taxon>Ascomycota</taxon>
        <taxon>Pezizomycotina</taxon>
        <taxon>Eurotiomycetes</taxon>
        <taxon>Eurotiomycetidae</taxon>
        <taxon>Onygenales</taxon>
        <taxon>Onygenaceae</taxon>
        <taxon>Coccidioides</taxon>
    </lineage>
</organism>
<evidence type="ECO:0000256" key="10">
    <source>
        <dbReference type="SAM" id="MobiDB-lite"/>
    </source>
</evidence>
<dbReference type="Pfam" id="PF00005">
    <property type="entry name" value="ABC_tran"/>
    <property type="match status" value="1"/>
</dbReference>
<feature type="transmembrane region" description="Helical" evidence="11">
    <location>
        <begin position="285"/>
        <end position="307"/>
    </location>
</feature>
<dbReference type="AlphaFoldDB" id="A0A0D8JXC7"/>
<keyword evidence="8 11" id="KW-1133">Transmembrane helix</keyword>
<feature type="domain" description="ABC transporter" evidence="12">
    <location>
        <begin position="377"/>
        <end position="606"/>
    </location>
</feature>
<dbReference type="PANTHER" id="PTHR24221">
    <property type="entry name" value="ATP-BINDING CASSETTE SUB-FAMILY B"/>
    <property type="match status" value="1"/>
</dbReference>
<evidence type="ECO:0000256" key="7">
    <source>
        <dbReference type="ARBA" id="ARBA00022840"/>
    </source>
</evidence>
<dbReference type="Gene3D" id="3.40.50.300">
    <property type="entry name" value="P-loop containing nucleotide triphosphate hydrolases"/>
    <property type="match status" value="1"/>
</dbReference>
<dbReference type="Gene3D" id="1.20.1560.10">
    <property type="entry name" value="ABC transporter type 1, transmembrane domain"/>
    <property type="match status" value="1"/>
</dbReference>